<dbReference type="PATRIC" id="fig|45074.5.peg.1236"/>
<protein>
    <submittedName>
        <fullName evidence="1">Secreted protein</fullName>
    </submittedName>
</protein>
<dbReference type="GO" id="GO:0016042">
    <property type="term" value="P:lipid catabolic process"/>
    <property type="evidence" value="ECO:0007669"/>
    <property type="project" value="InterPro"/>
</dbReference>
<dbReference type="InterPro" id="IPR029058">
    <property type="entry name" value="AB_hydrolase_fold"/>
</dbReference>
<dbReference type="AlphaFoldDB" id="A0A0W0Z3L9"/>
<proteinExistence type="predicted"/>
<dbReference type="PANTHER" id="PTHR34853:SF1">
    <property type="entry name" value="LIPASE 5"/>
    <property type="match status" value="1"/>
</dbReference>
<dbReference type="STRING" id="45074.Lsan_1161"/>
<dbReference type="Gene3D" id="3.40.50.1820">
    <property type="entry name" value="alpha/beta hydrolase"/>
    <property type="match status" value="1"/>
</dbReference>
<dbReference type="InterPro" id="IPR005152">
    <property type="entry name" value="Lipase_secreted"/>
</dbReference>
<gene>
    <name evidence="1" type="ORF">Lsan_1161</name>
</gene>
<dbReference type="PIRSF" id="PIRSF029171">
    <property type="entry name" value="Esterase_LipA"/>
    <property type="match status" value="1"/>
</dbReference>
<dbReference type="EMBL" id="LNYU01000024">
    <property type="protein sequence ID" value="KTD63728.1"/>
    <property type="molecule type" value="Genomic_DNA"/>
</dbReference>
<organism evidence="1 2">
    <name type="scientific">Legionella santicrucis</name>
    <dbReference type="NCBI Taxonomy" id="45074"/>
    <lineage>
        <taxon>Bacteria</taxon>
        <taxon>Pseudomonadati</taxon>
        <taxon>Pseudomonadota</taxon>
        <taxon>Gammaproteobacteria</taxon>
        <taxon>Legionellales</taxon>
        <taxon>Legionellaceae</taxon>
        <taxon>Legionella</taxon>
    </lineage>
</organism>
<evidence type="ECO:0000313" key="1">
    <source>
        <dbReference type="EMBL" id="KTD63728.1"/>
    </source>
</evidence>
<accession>A0A0W0Z3L9</accession>
<dbReference type="GO" id="GO:0004806">
    <property type="term" value="F:triacylglycerol lipase activity"/>
    <property type="evidence" value="ECO:0007669"/>
    <property type="project" value="InterPro"/>
</dbReference>
<dbReference type="Proteomes" id="UP000054703">
    <property type="component" value="Unassembled WGS sequence"/>
</dbReference>
<name>A0A0W0Z3L9_9GAMM</name>
<dbReference type="Gene3D" id="1.10.260.160">
    <property type="match status" value="1"/>
</dbReference>
<keyword evidence="2" id="KW-1185">Reference proteome</keyword>
<dbReference type="SUPFAM" id="SSF53474">
    <property type="entry name" value="alpha/beta-Hydrolases"/>
    <property type="match status" value="1"/>
</dbReference>
<evidence type="ECO:0000313" key="2">
    <source>
        <dbReference type="Proteomes" id="UP000054703"/>
    </source>
</evidence>
<reference evidence="1 2" key="1">
    <citation type="submission" date="2015-11" db="EMBL/GenBank/DDBJ databases">
        <title>Genomic analysis of 38 Legionella species identifies large and diverse effector repertoires.</title>
        <authorList>
            <person name="Burstein D."/>
            <person name="Amaro F."/>
            <person name="Zusman T."/>
            <person name="Lifshitz Z."/>
            <person name="Cohen O."/>
            <person name="Gilbert J.A."/>
            <person name="Pupko T."/>
            <person name="Shuman H.A."/>
            <person name="Segal G."/>
        </authorList>
    </citation>
    <scope>NUCLEOTIDE SEQUENCE [LARGE SCALE GENOMIC DNA]</scope>
    <source>
        <strain evidence="1 2">SC-63-C7</strain>
    </source>
</reference>
<sequence>MSYFFYKNHITMFTLRKIIFFFLCFFLNTVSYSQSIENEKQILVSYAPIGKLSTEVAQIALNKMPPLDALEANYDVSLYKINYKTPAPDGHITIASGLVAVPSTIAKAGIVSYQHGTRFNREEVPSRMNEKDYIYPALFASHGGYLTVMPDYLGLGDNELALHPYVQYETLASSSVDMLLAAKEFAEKINFETNDQLYIAGYSEGGFSSLVMFELLATQDSKHPVTAVALGSAPYDWEETMQFIMLNPGPRATAYLAYFFYSLQTYKNYWTDLNQIFISPYNAIIPELFDGLHSTNEILNALPPNPALIFQSEFFYAILNHTENNSEKLKHYFNHYDFTPTAPLLLVGTKGDKDVPYSGAEIAYNQLIQHNSEVFIKSVSDQLDHIEALPYVLSEMIKFFKQYPNQGAL</sequence>
<dbReference type="PANTHER" id="PTHR34853">
    <property type="match status" value="1"/>
</dbReference>
<comment type="caution">
    <text evidence="1">The sequence shown here is derived from an EMBL/GenBank/DDBJ whole genome shotgun (WGS) entry which is preliminary data.</text>
</comment>